<evidence type="ECO:0000259" key="1">
    <source>
        <dbReference type="Pfam" id="PF16158"/>
    </source>
</evidence>
<reference evidence="3" key="1">
    <citation type="journal article" date="2019" name="Int. J. Syst. Evol. Microbiol.">
        <title>The Global Catalogue of Microorganisms (GCM) 10K type strain sequencing project: providing services to taxonomists for standard genome sequencing and annotation.</title>
        <authorList>
            <consortium name="The Broad Institute Genomics Platform"/>
            <consortium name="The Broad Institute Genome Sequencing Center for Infectious Disease"/>
            <person name="Wu L."/>
            <person name="Ma J."/>
        </authorList>
    </citation>
    <scope>NUCLEOTIDE SEQUENCE [LARGE SCALE GENOMIC DNA]</scope>
    <source>
        <strain evidence="3">JCM 16949</strain>
    </source>
</reference>
<keyword evidence="3" id="KW-1185">Reference proteome</keyword>
<dbReference type="Pfam" id="PF16158">
    <property type="entry name" value="N_BRCA1_IG"/>
    <property type="match status" value="1"/>
</dbReference>
<dbReference type="CDD" id="cd14947">
    <property type="entry name" value="NBR1_like"/>
    <property type="match status" value="1"/>
</dbReference>
<proteinExistence type="predicted"/>
<sequence>MAIDSWEQELADRFVARGNPSLRRHDLSALSALADILLDQSTGYDIDLVDLIRFAVAYSDHEDPSSADREAKALCAAGAAFLHAGSSPTNADVALIAHGNGKSYNGDTGSKLARDTWAYMIYKRALGDDRRGFYSYKPGADMRGAFREALIKAVRTAELAGEQFRSFCTEQRGVEREGYALHYAESKRGTASTDSRLDRSDARDVNFPDGSLVPIGAHFTKTWEVTNIGQVAWIDRRLTRMTPQGPTFPSSPDWIPIPDTFPGQTIHLSVDFIAGRVQGFSTVRFKMTDEEGTLYFPNKYLYGLTLLIETGGFKWIGRDLP</sequence>
<evidence type="ECO:0000313" key="2">
    <source>
        <dbReference type="EMBL" id="GAA3734755.1"/>
    </source>
</evidence>
<dbReference type="Proteomes" id="UP001501004">
    <property type="component" value="Unassembled WGS sequence"/>
</dbReference>
<dbReference type="Gene3D" id="2.60.40.10">
    <property type="entry name" value="Immunoglobulins"/>
    <property type="match status" value="1"/>
</dbReference>
<name>A0ABP7FBF4_9MICO</name>
<feature type="domain" description="Nbr1 FW" evidence="1">
    <location>
        <begin position="206"/>
        <end position="296"/>
    </location>
</feature>
<dbReference type="InterPro" id="IPR013783">
    <property type="entry name" value="Ig-like_fold"/>
</dbReference>
<accession>A0ABP7FBF4</accession>
<dbReference type="RefSeq" id="WP_344754066.1">
    <property type="nucleotide sequence ID" value="NZ_BAABAE010000002.1"/>
</dbReference>
<gene>
    <name evidence="2" type="ORF">GCM10022239_08610</name>
</gene>
<protein>
    <recommendedName>
        <fullName evidence="1">Nbr1 FW domain-containing protein</fullName>
    </recommendedName>
</protein>
<comment type="caution">
    <text evidence="2">The sequence shown here is derived from an EMBL/GenBank/DDBJ whole genome shotgun (WGS) entry which is preliminary data.</text>
</comment>
<dbReference type="EMBL" id="BAABAE010000002">
    <property type="protein sequence ID" value="GAA3734755.1"/>
    <property type="molecule type" value="Genomic_DNA"/>
</dbReference>
<dbReference type="InterPro" id="IPR032350">
    <property type="entry name" value="Nbr1_FW"/>
</dbReference>
<evidence type="ECO:0000313" key="3">
    <source>
        <dbReference type="Proteomes" id="UP001501004"/>
    </source>
</evidence>
<organism evidence="2 3">
    <name type="scientific">Leifsonella bigeumensis</name>
    <dbReference type="NCBI Taxonomy" id="433643"/>
    <lineage>
        <taxon>Bacteria</taxon>
        <taxon>Bacillati</taxon>
        <taxon>Actinomycetota</taxon>
        <taxon>Actinomycetes</taxon>
        <taxon>Micrococcales</taxon>
        <taxon>Microbacteriaceae</taxon>
        <taxon>Leifsonella</taxon>
    </lineage>
</organism>